<comment type="caution">
    <text evidence="6">The sequence shown here is derived from an EMBL/GenBank/DDBJ whole genome shotgun (WGS) entry which is preliminary data.</text>
</comment>
<evidence type="ECO:0000256" key="4">
    <source>
        <dbReference type="ARBA" id="ARBA00023163"/>
    </source>
</evidence>
<sequence>MSENYPPGRLNMRLTLRQLQVFVAIADHGSTTAAGQAIALSQSASSAALQELEAHFGTPLFDRIGRRLALNGHGRALLEPARALLVNAADLERQLAAGGDPAQGAPLRLVLAASTTIGNYLLPPRIAELLRQAPQAEVDLRIDNSAGVVAAVQRLDVDAGLIEGPCHERGLQVTAWQQDPLVIVAAADAAPRWSLDELRAARWLLREPGSGTREAVEQALLPHLRGFAQTLQLGNTEAIKQAAIAGLGLACLSRHALEEPLALGRLRILETPLPALQRTLWLVRHPGKRWLPGLQALLGDVQ</sequence>
<dbReference type="InterPro" id="IPR000847">
    <property type="entry name" value="LysR_HTH_N"/>
</dbReference>
<dbReference type="Pfam" id="PF00126">
    <property type="entry name" value="HTH_1"/>
    <property type="match status" value="1"/>
</dbReference>
<dbReference type="Pfam" id="PF03466">
    <property type="entry name" value="LysR_substrate"/>
    <property type="match status" value="1"/>
</dbReference>
<gene>
    <name evidence="6" type="ORF">H2204_014845</name>
</gene>
<dbReference type="PANTHER" id="PTHR30126:SF94">
    <property type="entry name" value="LYSR FAMILY TRANSCRIPTIONAL REGULATOR"/>
    <property type="match status" value="1"/>
</dbReference>
<keyword evidence="2" id="KW-0805">Transcription regulation</keyword>
<dbReference type="SUPFAM" id="SSF53850">
    <property type="entry name" value="Periplasmic binding protein-like II"/>
    <property type="match status" value="1"/>
</dbReference>
<protein>
    <recommendedName>
        <fullName evidence="5">HTH lysR-type domain-containing protein</fullName>
    </recommendedName>
</protein>
<name>A0AA38XGD1_9EURO</name>
<dbReference type="AlphaFoldDB" id="A0AA38XGD1"/>
<dbReference type="SUPFAM" id="SSF46785">
    <property type="entry name" value="Winged helix' DNA-binding domain"/>
    <property type="match status" value="1"/>
</dbReference>
<dbReference type="InterPro" id="IPR036388">
    <property type="entry name" value="WH-like_DNA-bd_sf"/>
</dbReference>
<dbReference type="Gene3D" id="3.40.190.10">
    <property type="entry name" value="Periplasmic binding protein-like II"/>
    <property type="match status" value="2"/>
</dbReference>
<evidence type="ECO:0000256" key="1">
    <source>
        <dbReference type="ARBA" id="ARBA00009437"/>
    </source>
</evidence>
<organism evidence="6">
    <name type="scientific">Knufia peltigerae</name>
    <dbReference type="NCBI Taxonomy" id="1002370"/>
    <lineage>
        <taxon>Eukaryota</taxon>
        <taxon>Fungi</taxon>
        <taxon>Dikarya</taxon>
        <taxon>Ascomycota</taxon>
        <taxon>Pezizomycotina</taxon>
        <taxon>Eurotiomycetes</taxon>
        <taxon>Chaetothyriomycetidae</taxon>
        <taxon>Chaetothyriales</taxon>
        <taxon>Trichomeriaceae</taxon>
        <taxon>Knufia</taxon>
    </lineage>
</organism>
<comment type="similarity">
    <text evidence="1">Belongs to the LysR transcriptional regulatory family.</text>
</comment>
<dbReference type="PANTHER" id="PTHR30126">
    <property type="entry name" value="HTH-TYPE TRANSCRIPTIONAL REGULATOR"/>
    <property type="match status" value="1"/>
</dbReference>
<dbReference type="PRINTS" id="PR00039">
    <property type="entry name" value="HTHLYSR"/>
</dbReference>
<evidence type="ECO:0000256" key="3">
    <source>
        <dbReference type="ARBA" id="ARBA00023125"/>
    </source>
</evidence>
<evidence type="ECO:0000256" key="2">
    <source>
        <dbReference type="ARBA" id="ARBA00023015"/>
    </source>
</evidence>
<dbReference type="CDD" id="cd08420">
    <property type="entry name" value="PBP2_CysL_like"/>
    <property type="match status" value="1"/>
</dbReference>
<dbReference type="InterPro" id="IPR005119">
    <property type="entry name" value="LysR_subst-bd"/>
</dbReference>
<dbReference type="NCBIfam" id="NF008095">
    <property type="entry name" value="PRK10837.1"/>
    <property type="match status" value="1"/>
</dbReference>
<keyword evidence="4" id="KW-0804">Transcription</keyword>
<keyword evidence="3" id="KW-0238">DNA-binding</keyword>
<dbReference type="GO" id="GO:0003700">
    <property type="term" value="F:DNA-binding transcription factor activity"/>
    <property type="evidence" value="ECO:0007669"/>
    <property type="project" value="InterPro"/>
</dbReference>
<accession>A0AA38XGD1</accession>
<dbReference type="GO" id="GO:0000976">
    <property type="term" value="F:transcription cis-regulatory region binding"/>
    <property type="evidence" value="ECO:0007669"/>
    <property type="project" value="TreeGrafter"/>
</dbReference>
<dbReference type="PROSITE" id="PS50931">
    <property type="entry name" value="HTH_LYSR"/>
    <property type="match status" value="1"/>
</dbReference>
<reference evidence="6" key="1">
    <citation type="submission" date="2022-10" db="EMBL/GenBank/DDBJ databases">
        <title>Culturing micro-colonial fungi from biological soil crusts in the Mojave desert and describing Neophaeococcomyces mojavensis, and introducing the new genera and species Taxawa tesnikishii.</title>
        <authorList>
            <person name="Kurbessoian T."/>
            <person name="Stajich J.E."/>
        </authorList>
    </citation>
    <scope>NUCLEOTIDE SEQUENCE</scope>
    <source>
        <strain evidence="6">TK_35</strain>
    </source>
</reference>
<evidence type="ECO:0000313" key="6">
    <source>
        <dbReference type="EMBL" id="KAJ9612851.1"/>
    </source>
</evidence>
<evidence type="ECO:0000259" key="5">
    <source>
        <dbReference type="PROSITE" id="PS50931"/>
    </source>
</evidence>
<dbReference type="Gene3D" id="1.10.10.10">
    <property type="entry name" value="Winged helix-like DNA-binding domain superfamily/Winged helix DNA-binding domain"/>
    <property type="match status" value="1"/>
</dbReference>
<dbReference type="EMBL" id="JAPDRN010000204">
    <property type="protein sequence ID" value="KAJ9612851.1"/>
    <property type="molecule type" value="Genomic_DNA"/>
</dbReference>
<feature type="domain" description="HTH lysR-type" evidence="5">
    <location>
        <begin position="14"/>
        <end position="71"/>
    </location>
</feature>
<proteinExistence type="inferred from homology"/>
<dbReference type="InterPro" id="IPR036390">
    <property type="entry name" value="WH_DNA-bd_sf"/>
</dbReference>